<dbReference type="KEGG" id="age:AA314_07004"/>
<gene>
    <name evidence="1" type="ORF">AA314_07004</name>
    <name evidence="2" type="ORF">ATI61_102438</name>
</gene>
<reference evidence="2 4" key="2">
    <citation type="submission" date="2018-08" db="EMBL/GenBank/DDBJ databases">
        <title>Genomic Encyclopedia of Archaeal and Bacterial Type Strains, Phase II (KMG-II): from individual species to whole genera.</title>
        <authorList>
            <person name="Goeker M."/>
        </authorList>
    </citation>
    <scope>NUCLEOTIDE SEQUENCE [LARGE SCALE GENOMIC DNA]</scope>
    <source>
        <strain evidence="2 4">DSM 2261</strain>
    </source>
</reference>
<evidence type="ECO:0000313" key="2">
    <source>
        <dbReference type="EMBL" id="REG36064.1"/>
    </source>
</evidence>
<proteinExistence type="predicted"/>
<dbReference type="EMBL" id="CP011509">
    <property type="protein sequence ID" value="AKJ05378.1"/>
    <property type="molecule type" value="Genomic_DNA"/>
</dbReference>
<sequence>MTWGKISHGAVPGVDEVGCSVGSFYCNAYTGDTSCMTSLPILCVKLDGSPKPSGLYTDFYNGWVGGNIATTQPVPGTWLTSQAAADQLCASYFGAGWQMAEFHHSGGGWDWYAYGNVRSDTKFWVRISDQPANCWNP</sequence>
<evidence type="ECO:0000313" key="4">
    <source>
        <dbReference type="Proteomes" id="UP000256345"/>
    </source>
</evidence>
<dbReference type="Proteomes" id="UP000035579">
    <property type="component" value="Chromosome"/>
</dbReference>
<protein>
    <submittedName>
        <fullName evidence="1">Uncharacterized protein</fullName>
    </submittedName>
</protein>
<dbReference type="AlphaFoldDB" id="A0AAC8QDU4"/>
<accession>A0AAC8QDU4</accession>
<evidence type="ECO:0000313" key="3">
    <source>
        <dbReference type="Proteomes" id="UP000035579"/>
    </source>
</evidence>
<evidence type="ECO:0000313" key="1">
    <source>
        <dbReference type="EMBL" id="AKJ05378.1"/>
    </source>
</evidence>
<name>A0AAC8QDU4_9BACT</name>
<dbReference type="Proteomes" id="UP000256345">
    <property type="component" value="Unassembled WGS sequence"/>
</dbReference>
<organism evidence="1 3">
    <name type="scientific">Archangium gephyra</name>
    <dbReference type="NCBI Taxonomy" id="48"/>
    <lineage>
        <taxon>Bacteria</taxon>
        <taxon>Pseudomonadati</taxon>
        <taxon>Myxococcota</taxon>
        <taxon>Myxococcia</taxon>
        <taxon>Myxococcales</taxon>
        <taxon>Cystobacterineae</taxon>
        <taxon>Archangiaceae</taxon>
        <taxon>Archangium</taxon>
    </lineage>
</organism>
<reference evidence="1 3" key="1">
    <citation type="submission" date="2015-05" db="EMBL/GenBank/DDBJ databases">
        <title>Genome assembly of Archangium gephyra DSM 2261.</title>
        <authorList>
            <person name="Sharma G."/>
            <person name="Subramanian S."/>
        </authorList>
    </citation>
    <scope>NUCLEOTIDE SEQUENCE [LARGE SCALE GENOMIC DNA]</scope>
    <source>
        <strain evidence="1 3">DSM 2261</strain>
    </source>
</reference>
<dbReference type="EMBL" id="QUMU01000002">
    <property type="protein sequence ID" value="REG36064.1"/>
    <property type="molecule type" value="Genomic_DNA"/>
</dbReference>
<keyword evidence="4" id="KW-1185">Reference proteome</keyword>